<accession>A0ABS0SAM7</accession>
<name>A0ABS0SAM7_9HYPH</name>
<keyword evidence="2" id="KW-1185">Reference proteome</keyword>
<gene>
    <name evidence="1" type="ORF">IOD40_03455</name>
</gene>
<comment type="caution">
    <text evidence="1">The sequence shown here is derived from an EMBL/GenBank/DDBJ whole genome shotgun (WGS) entry which is preliminary data.</text>
</comment>
<protein>
    <recommendedName>
        <fullName evidence="3">Flagellar protein FliL</fullName>
    </recommendedName>
</protein>
<sequence>MIKLMATAIWISLATTGALIYAFQSSMQSDAEQDAEPTPFAGLDYVRTGIISVPVFNDGKVHGYFLARLVYTAEGRRLAQLKLPAEALLTDLVYTHLYGHPEIDFTTRKNFDVENFRETLRSGLNERIGEDLIREVLVEQIDYLPKGQVGTSQTRPASTEESQ</sequence>
<dbReference type="Proteomes" id="UP000601789">
    <property type="component" value="Unassembled WGS sequence"/>
</dbReference>
<evidence type="ECO:0008006" key="3">
    <source>
        <dbReference type="Google" id="ProtNLM"/>
    </source>
</evidence>
<proteinExistence type="predicted"/>
<reference evidence="1 2" key="1">
    <citation type="submission" date="2020-10" db="EMBL/GenBank/DDBJ databases">
        <title>Aquamicrobium zhengzhouensis sp. nov., a exopolysaccharide producing bacterium isolated from farmland soil.</title>
        <authorList>
            <person name="Wang X."/>
        </authorList>
    </citation>
    <scope>NUCLEOTIDE SEQUENCE [LARGE SCALE GENOMIC DNA]</scope>
    <source>
        <strain evidence="2">cd-1</strain>
    </source>
</reference>
<evidence type="ECO:0000313" key="2">
    <source>
        <dbReference type="Proteomes" id="UP000601789"/>
    </source>
</evidence>
<dbReference type="EMBL" id="JADGMQ010000002">
    <property type="protein sequence ID" value="MBI1619720.1"/>
    <property type="molecule type" value="Genomic_DNA"/>
</dbReference>
<evidence type="ECO:0000313" key="1">
    <source>
        <dbReference type="EMBL" id="MBI1619720.1"/>
    </source>
</evidence>
<organism evidence="1 2">
    <name type="scientific">Aquamicrobium zhengzhouense</name>
    <dbReference type="NCBI Taxonomy" id="2781738"/>
    <lineage>
        <taxon>Bacteria</taxon>
        <taxon>Pseudomonadati</taxon>
        <taxon>Pseudomonadota</taxon>
        <taxon>Alphaproteobacteria</taxon>
        <taxon>Hyphomicrobiales</taxon>
        <taxon>Phyllobacteriaceae</taxon>
        <taxon>Aquamicrobium</taxon>
    </lineage>
</organism>